<evidence type="ECO:0000313" key="2">
    <source>
        <dbReference type="Proteomes" id="UP000006158"/>
    </source>
</evidence>
<sequence length="140" mass="15779">MMPPTEPTEPPTGGVAPNPNDILVLGENRWLTIQGQVISDQFGDPVRLRPATLDFWESAALRGTGKPLSDLFAGLNLDVDRRIRELEMLERLKFDAEKSYATEPNDKQAGQQLRRIKERIDKLKTDLVIDLRRGGLDLDD</sequence>
<reference evidence="1 2" key="2">
    <citation type="journal article" date="2009" name="Genome Res.">
        <title>Ortho-proteogenomics: multiple proteomes investigation through orthology and a new MS-based protocol.</title>
        <authorList>
            <person name="Gallien S."/>
            <person name="Perrodou E."/>
            <person name="Carapito C."/>
            <person name="Deshayes C."/>
            <person name="Reyrat J.M."/>
            <person name="Van Dorsselaer A."/>
            <person name="Poch O."/>
            <person name="Schaeffer C."/>
            <person name="Lecompte O."/>
        </authorList>
    </citation>
    <scope>NUCLEOTIDE SEQUENCE [LARGE SCALE GENOMIC DNA]</scope>
    <source>
        <strain evidence="2">ATCC 700084 / mc(2)155</strain>
    </source>
</reference>
<name>I7FXT9_MYCS2</name>
<dbReference type="PATRIC" id="fig|246196.56.peg.1267"/>
<dbReference type="AlphaFoldDB" id="I7FXT9"/>
<accession>I7FXT9</accession>
<dbReference type="Proteomes" id="UP000006158">
    <property type="component" value="Chromosome"/>
</dbReference>
<organism evidence="1 2">
    <name type="scientific">Mycolicibacterium smegmatis (strain ATCC 700084 / mc(2)155)</name>
    <name type="common">Mycobacterium smegmatis</name>
    <dbReference type="NCBI Taxonomy" id="246196"/>
    <lineage>
        <taxon>Bacteria</taxon>
        <taxon>Bacillati</taxon>
        <taxon>Actinomycetota</taxon>
        <taxon>Actinomycetes</taxon>
        <taxon>Mycobacteriales</taxon>
        <taxon>Mycobacteriaceae</taxon>
        <taxon>Mycolicibacterium</taxon>
    </lineage>
</organism>
<dbReference type="EMBL" id="CP001663">
    <property type="protein sequence ID" value="AFP37697.1"/>
    <property type="molecule type" value="Genomic_DNA"/>
</dbReference>
<reference evidence="1 2" key="1">
    <citation type="journal article" date="2007" name="Genome Biol.">
        <title>Interrupted coding sequences in Mycobacterium smegmatis: authentic mutations or sequencing errors?</title>
        <authorList>
            <person name="Deshayes C."/>
            <person name="Perrodou E."/>
            <person name="Gallien S."/>
            <person name="Euphrasie D."/>
            <person name="Schaeffer C."/>
            <person name="Van-Dorsselaer A."/>
            <person name="Poch O."/>
            <person name="Lecompte O."/>
            <person name="Reyrat J.M."/>
        </authorList>
    </citation>
    <scope>NUCLEOTIDE SEQUENCE [LARGE SCALE GENOMIC DNA]</scope>
    <source>
        <strain evidence="2">ATCC 700084 / mc(2)155</strain>
    </source>
</reference>
<protein>
    <submittedName>
        <fullName evidence="1">Uncharacterized protein</fullName>
    </submittedName>
</protein>
<evidence type="ECO:0000313" key="1">
    <source>
        <dbReference type="EMBL" id="AFP37697.1"/>
    </source>
</evidence>
<gene>
    <name evidence="1" type="ordered locus">MSMEI_1221</name>
</gene>
<proteinExistence type="predicted"/>
<dbReference type="KEGG" id="msg:MSMEI_1221"/>